<accession>A0A1X9LQW6</accession>
<protein>
    <submittedName>
        <fullName evidence="1">Uncharacterized protein</fullName>
    </submittedName>
</protein>
<sequence>MGLYKPSTFGWLNGAIAIVLGVVLAGVFFVMAGSARVPLVFVMLGIASLGLAAFTAWWLRLALRKGRPRKCQRGPGIGR</sequence>
<dbReference type="EMBL" id="CP020716">
    <property type="protein sequence ID" value="ARJ07576.1"/>
    <property type="molecule type" value="Genomic_DNA"/>
</dbReference>
<evidence type="ECO:0000313" key="2">
    <source>
        <dbReference type="Proteomes" id="UP000192775"/>
    </source>
</evidence>
<keyword evidence="2" id="KW-1185">Reference proteome</keyword>
<dbReference type="KEGG" id="cphy:B5808_19460"/>
<evidence type="ECO:0000313" key="1">
    <source>
        <dbReference type="EMBL" id="ARJ07576.1"/>
    </source>
</evidence>
<dbReference type="AlphaFoldDB" id="A0A1X9LQW6"/>
<gene>
    <name evidence="1" type="ORF">B5808_19460</name>
</gene>
<keyword evidence="1" id="KW-0614">Plasmid</keyword>
<geneLocation type="plasmid" evidence="1">
    <name>unnamed1</name>
</geneLocation>
<proteinExistence type="predicted"/>
<name>A0A1X9LQW6_9MICO</name>
<dbReference type="Proteomes" id="UP000192775">
    <property type="component" value="Plasmid unnamed1"/>
</dbReference>
<reference evidence="1 2" key="1">
    <citation type="submission" date="2017-04" db="EMBL/GenBank/DDBJ databases">
        <authorList>
            <person name="Afonso C.L."/>
            <person name="Miller P.J."/>
            <person name="Scott M.A."/>
            <person name="Spackman E."/>
            <person name="Goraichik I."/>
            <person name="Dimitrov K.M."/>
            <person name="Suarez D.L."/>
            <person name="Swayne D.E."/>
        </authorList>
    </citation>
    <scope>NUCLEOTIDE SEQUENCE [LARGE SCALE GENOMIC DNA]</scope>
    <source>
        <strain evidence="2">XA(T)</strain>
        <plasmid evidence="2">Plasmid unnamed1</plasmid>
    </source>
</reference>
<organism evidence="1 2">
    <name type="scientific">Cnuibacter physcomitrellae</name>
    <dbReference type="NCBI Taxonomy" id="1619308"/>
    <lineage>
        <taxon>Bacteria</taxon>
        <taxon>Bacillati</taxon>
        <taxon>Actinomycetota</taxon>
        <taxon>Actinomycetes</taxon>
        <taxon>Micrococcales</taxon>
        <taxon>Microbacteriaceae</taxon>
        <taxon>Cnuibacter</taxon>
    </lineage>
</organism>